<evidence type="ECO:0000313" key="2">
    <source>
        <dbReference type="Proteomes" id="UP000321570"/>
    </source>
</evidence>
<keyword evidence="2" id="KW-1185">Reference proteome</keyword>
<name>A0A564Z322_HYMDI</name>
<organism evidence="1 2">
    <name type="scientific">Hymenolepis diminuta</name>
    <name type="common">Rat tapeworm</name>
    <dbReference type="NCBI Taxonomy" id="6216"/>
    <lineage>
        <taxon>Eukaryota</taxon>
        <taxon>Metazoa</taxon>
        <taxon>Spiralia</taxon>
        <taxon>Lophotrochozoa</taxon>
        <taxon>Platyhelminthes</taxon>
        <taxon>Cestoda</taxon>
        <taxon>Eucestoda</taxon>
        <taxon>Cyclophyllidea</taxon>
        <taxon>Hymenolepididae</taxon>
        <taxon>Hymenolepis</taxon>
    </lineage>
</organism>
<dbReference type="EMBL" id="CABIJS010000577">
    <property type="protein sequence ID" value="VUZ53820.1"/>
    <property type="molecule type" value="Genomic_DNA"/>
</dbReference>
<evidence type="ECO:0000313" key="1">
    <source>
        <dbReference type="EMBL" id="VUZ53820.1"/>
    </source>
</evidence>
<accession>A0A564Z322</accession>
<dbReference type="AlphaFoldDB" id="A0A564Z322"/>
<proteinExistence type="predicted"/>
<sequence>MMLLKFNRIDHYLCLPHFQPMDSAALTYVQVISKMGSVIGDSSSLFNLIMHEDEYFYHYVDIVD</sequence>
<dbReference type="Proteomes" id="UP000321570">
    <property type="component" value="Unassembled WGS sequence"/>
</dbReference>
<protein>
    <submittedName>
        <fullName evidence="1">Uncharacterized protein</fullName>
    </submittedName>
</protein>
<gene>
    <name evidence="1" type="ORF">WMSIL1_LOCUS12108</name>
</gene>
<reference evidence="1 2" key="1">
    <citation type="submission" date="2019-07" db="EMBL/GenBank/DDBJ databases">
        <authorList>
            <person name="Jastrzebski P J."/>
            <person name="Paukszto L."/>
            <person name="Jastrzebski P J."/>
        </authorList>
    </citation>
    <scope>NUCLEOTIDE SEQUENCE [LARGE SCALE GENOMIC DNA]</scope>
    <source>
        <strain evidence="1 2">WMS-il1</strain>
    </source>
</reference>